<evidence type="ECO:0000313" key="2">
    <source>
        <dbReference type="EMBL" id="EZF57406.1"/>
    </source>
</evidence>
<feature type="compositionally biased region" description="Pro residues" evidence="1">
    <location>
        <begin position="496"/>
        <end position="512"/>
    </location>
</feature>
<dbReference type="HOGENOM" id="CLU_034204_0_0_1"/>
<gene>
    <name evidence="2" type="ORF">H103_00329</name>
</gene>
<sequence length="688" mass="72757">MSYAATTASAPFLLFLGLLFGYRSANKGMKRYIGLGVGSNYTYHIPPNLLQISVGSVTSPGQVLLSVVSQPRQLIYIPPGSLCLLPCIIQSPLSLLPPSQIGIIRHIRQTEGNLSRQVRLPAANMMSGQGSHFTQANTGKKKKKTKGKHRLAPAASKPVAIDESKPQVASAIADARASGDEKESVEKPRPLSFSKGHNGAAATSSNIHARGPSDPANVSGASANLTQGPHGPPSPTWSAEDSKLGVHNDHNAASRAAANAALFGKRTSLVEEAQSQRPLSSTRATETPRRDSSTLGAAHRTEMPIIGAFPADGEAETADRGPDASIGNEAVEKEEGYNAENKLEDNVADTVVEVGSDSKQQAASGIKEKSEWVKEETEESPGHTAHITRRHSEVTEYVPPTAEGGVPGKHIERIIEKDTVEKEIIEKPVDTAASEAPAQEQVPEPAAPKPSYAAVAAKVSEHPPAPISPVAPEAPIQTQASAVPAEPAVSTETAPAPAPAAAPVPIPAPIPVPLMKQEEPGTAEKANQTELAGKEEAPPATTAHEVPTAEDLGVAAPAVPAKAPDRLITTEPVIPGKVPALASSDEQVKAAVESSSTVKPPANKESVQKRDEAQISRLTSQQRREVEKEEKAREKQKAKEQKARDKEFKKSQKHLRKGAKSELPPGNGGAKRLRLRDRIMNRIARLLS</sequence>
<feature type="compositionally biased region" description="Low complexity" evidence="1">
    <location>
        <begin position="484"/>
        <end position="495"/>
    </location>
</feature>
<feature type="region of interest" description="Disordered" evidence="1">
    <location>
        <begin position="127"/>
        <end position="244"/>
    </location>
</feature>
<dbReference type="Proteomes" id="UP000023758">
    <property type="component" value="Unassembled WGS sequence"/>
</dbReference>
<accession>A0A022WGZ8</accession>
<feature type="compositionally biased region" description="Basic and acidic residues" evidence="1">
    <location>
        <begin position="330"/>
        <end position="340"/>
    </location>
</feature>
<reference evidence="2" key="1">
    <citation type="submission" date="2014-02" db="EMBL/GenBank/DDBJ databases">
        <title>The Genome Sequence of Trichophyton rubrum (morphotype fischeri) CBS 288.86.</title>
        <authorList>
            <consortium name="The Broad Institute Genomics Platform"/>
            <person name="Cuomo C.A."/>
            <person name="White T.C."/>
            <person name="Graser Y."/>
            <person name="Martinez-Rossi N."/>
            <person name="Heitman J."/>
            <person name="Young S.K."/>
            <person name="Zeng Q."/>
            <person name="Gargeya S."/>
            <person name="Abouelleil A."/>
            <person name="Alvarado L."/>
            <person name="Chapman S.B."/>
            <person name="Gainer-Dewar J."/>
            <person name="Goldberg J."/>
            <person name="Griggs A."/>
            <person name="Gujja S."/>
            <person name="Hansen M."/>
            <person name="Howarth C."/>
            <person name="Imamovic A."/>
            <person name="Larimer J."/>
            <person name="Martinez D."/>
            <person name="Murphy C."/>
            <person name="Pearson M.D."/>
            <person name="Persinoti G."/>
            <person name="Poon T."/>
            <person name="Priest M."/>
            <person name="Roberts A.D."/>
            <person name="Saif S."/>
            <person name="Shea T.D."/>
            <person name="Sykes S.N."/>
            <person name="Wortman J."/>
            <person name="Nusbaum C."/>
            <person name="Birren B."/>
        </authorList>
    </citation>
    <scope>NUCLEOTIDE SEQUENCE [LARGE SCALE GENOMIC DNA]</scope>
    <source>
        <strain evidence="2">CBS 288.86</strain>
    </source>
</reference>
<dbReference type="AlphaFoldDB" id="A0A022WGZ8"/>
<evidence type="ECO:0000256" key="1">
    <source>
        <dbReference type="SAM" id="MobiDB-lite"/>
    </source>
</evidence>
<feature type="compositionally biased region" description="Low complexity" evidence="1">
    <location>
        <begin position="432"/>
        <end position="458"/>
    </location>
</feature>
<dbReference type="EMBL" id="KK207689">
    <property type="protein sequence ID" value="EZF57406.1"/>
    <property type="molecule type" value="Genomic_DNA"/>
</dbReference>
<feature type="region of interest" description="Disordered" evidence="1">
    <location>
        <begin position="355"/>
        <end position="409"/>
    </location>
</feature>
<feature type="region of interest" description="Disordered" evidence="1">
    <location>
        <begin position="268"/>
        <end position="299"/>
    </location>
</feature>
<feature type="compositionally biased region" description="Polar residues" evidence="1">
    <location>
        <begin position="273"/>
        <end position="285"/>
    </location>
</feature>
<proteinExistence type="predicted"/>
<feature type="region of interest" description="Disordered" evidence="1">
    <location>
        <begin position="311"/>
        <end position="340"/>
    </location>
</feature>
<feature type="compositionally biased region" description="Basic and acidic residues" evidence="1">
    <location>
        <begin position="177"/>
        <end position="189"/>
    </location>
</feature>
<feature type="compositionally biased region" description="Basic and acidic residues" evidence="1">
    <location>
        <begin position="622"/>
        <end position="650"/>
    </location>
</feature>
<feature type="compositionally biased region" description="Polar residues" evidence="1">
    <location>
        <begin position="127"/>
        <end position="137"/>
    </location>
</feature>
<dbReference type="OrthoDB" id="4174104at2759"/>
<protein>
    <submittedName>
        <fullName evidence="2">Uncharacterized protein</fullName>
    </submittedName>
</protein>
<feature type="region of interest" description="Disordered" evidence="1">
    <location>
        <begin position="426"/>
        <end position="558"/>
    </location>
</feature>
<feature type="compositionally biased region" description="Basic residues" evidence="1">
    <location>
        <begin position="139"/>
        <end position="151"/>
    </location>
</feature>
<feature type="compositionally biased region" description="Basic and acidic residues" evidence="1">
    <location>
        <begin position="366"/>
        <end position="375"/>
    </location>
</feature>
<feature type="region of interest" description="Disordered" evidence="1">
    <location>
        <begin position="578"/>
        <end position="675"/>
    </location>
</feature>
<name>A0A022WGZ8_TRIRU</name>
<organism evidence="2">
    <name type="scientific">Trichophyton rubrum CBS 288.86</name>
    <dbReference type="NCBI Taxonomy" id="1215330"/>
    <lineage>
        <taxon>Eukaryota</taxon>
        <taxon>Fungi</taxon>
        <taxon>Dikarya</taxon>
        <taxon>Ascomycota</taxon>
        <taxon>Pezizomycotina</taxon>
        <taxon>Eurotiomycetes</taxon>
        <taxon>Eurotiomycetidae</taxon>
        <taxon>Onygenales</taxon>
        <taxon>Arthrodermataceae</taxon>
        <taxon>Trichophyton</taxon>
    </lineage>
</organism>